<reference evidence="2 3" key="1">
    <citation type="submission" date="2014-03" db="EMBL/GenBank/DDBJ databases">
        <title>Genomics of Bifidobacteria.</title>
        <authorList>
            <person name="Ventura M."/>
            <person name="Milani C."/>
            <person name="Lugli G.A."/>
        </authorList>
    </citation>
    <scope>NUCLEOTIDE SEQUENCE [LARGE SCALE GENOMIC DNA]</scope>
    <source>
        <strain evidence="2 3">LMG 21589</strain>
    </source>
</reference>
<sequence>MNSYQPFGLDQVSVTGGVFRRRADAARRFLLEFDVDRLMHTFRLNAGIPSTAEPLGGWEGEQAGIRGHCVGHYLSAVSKYYAGDRDPAFKDKADRIVAIMGQCARDDGYLSSFPSEVLDQLELWENHGVEVPYYTLHKIMQGLIDAYRYVGNRQALDLALGLGHYIGRRFEKLSAWKTDGVLRATKVDPTNEFGGIGDALYTLYDLSGDGSILATAKLFDRDYFTGALSRGEDVLEDLHANTHLPMIIAALHRYRITGDIAYLTAATNGYRFIAGRMFANGNTSSKATHPDPKAISERAEHWGPYGDLSEALTGGESESCCAHNLMAIATALFEITGEPDYLAEIERLKFSAVVNCIDEKTGQSLYHQPMGVGVRKKFGRPYLDFWCCTGTGMEAGSQMQRGIWFRGADEDGTAPTILLAELIPSRLDWAQEGVRLALTTDWPNDLSATIDVSLDAPKRLTLALAADRISGIAVERADGGRAQAADTATRVSGGLYLFTADLRDGDRITLDLRADLTLVPLIGDADRQAIRYGNVLLAALGDQAAIGPITESELSAAAAKRPDARYGSVFDLHAPHAPHDLTLQLVPIYTIDDETYSVYLDTAPDAAPVSSVSGPAGDFGEAAIKSTLTPTHQ</sequence>
<dbReference type="PANTHER" id="PTHR31151:SF0">
    <property type="entry name" value="PROLINE-TRNA LIGASE (DUF1680)"/>
    <property type="match status" value="1"/>
</dbReference>
<dbReference type="eggNOG" id="COG3533">
    <property type="taxonomic scope" value="Bacteria"/>
</dbReference>
<gene>
    <name evidence="2" type="ORF">BSCA_2459</name>
</gene>
<organism evidence="2 3">
    <name type="scientific">Bifidobacterium scardovii</name>
    <dbReference type="NCBI Taxonomy" id="158787"/>
    <lineage>
        <taxon>Bacteria</taxon>
        <taxon>Bacillati</taxon>
        <taxon>Actinomycetota</taxon>
        <taxon>Actinomycetes</taxon>
        <taxon>Bifidobacteriales</taxon>
        <taxon>Bifidobacteriaceae</taxon>
        <taxon>Bifidobacterium</taxon>
    </lineage>
</organism>
<dbReference type="SUPFAM" id="SSF48208">
    <property type="entry name" value="Six-hairpin glycosidases"/>
    <property type="match status" value="1"/>
</dbReference>
<dbReference type="InterPro" id="IPR008928">
    <property type="entry name" value="6-hairpin_glycosidase_sf"/>
</dbReference>
<protein>
    <submittedName>
        <fullName evidence="2">Tat pathway signal sequence domain protein</fullName>
    </submittedName>
</protein>
<dbReference type="GO" id="GO:0005975">
    <property type="term" value="P:carbohydrate metabolic process"/>
    <property type="evidence" value="ECO:0007669"/>
    <property type="project" value="InterPro"/>
</dbReference>
<dbReference type="PANTHER" id="PTHR31151">
    <property type="entry name" value="PROLINE-TRNA LIGASE (DUF1680)"/>
    <property type="match status" value="1"/>
</dbReference>
<evidence type="ECO:0000259" key="1">
    <source>
        <dbReference type="Pfam" id="PF07944"/>
    </source>
</evidence>
<evidence type="ECO:0000313" key="2">
    <source>
        <dbReference type="EMBL" id="KFI92060.1"/>
    </source>
</evidence>
<dbReference type="EMBL" id="JGZO01000017">
    <property type="protein sequence ID" value="KFI92060.1"/>
    <property type="molecule type" value="Genomic_DNA"/>
</dbReference>
<feature type="domain" description="Non-reducing end beta-L-arabinofuranosidase-like GH127 catalytic" evidence="1">
    <location>
        <begin position="11"/>
        <end position="400"/>
    </location>
</feature>
<dbReference type="AlphaFoldDB" id="A0A087D960"/>
<dbReference type="Proteomes" id="UP000029033">
    <property type="component" value="Unassembled WGS sequence"/>
</dbReference>
<dbReference type="InterPro" id="IPR012878">
    <property type="entry name" value="Beta-AFase-like_GH127_cat"/>
</dbReference>
<dbReference type="RefSeq" id="WP_046726190.1">
    <property type="nucleotide sequence ID" value="NZ_CAUPKV010000007.1"/>
</dbReference>
<keyword evidence="3" id="KW-1185">Reference proteome</keyword>
<dbReference type="Pfam" id="PF07944">
    <property type="entry name" value="Beta-AFase-like_GH127_cat"/>
    <property type="match status" value="1"/>
</dbReference>
<dbReference type="GeneID" id="85166101"/>
<dbReference type="STRING" id="158787.BSCA_2459"/>
<name>A0A087D960_9BIFI</name>
<proteinExistence type="predicted"/>
<evidence type="ECO:0000313" key="3">
    <source>
        <dbReference type="Proteomes" id="UP000029033"/>
    </source>
</evidence>
<accession>A0A087D960</accession>
<comment type="caution">
    <text evidence="2">The sequence shown here is derived from an EMBL/GenBank/DDBJ whole genome shotgun (WGS) entry which is preliminary data.</text>
</comment>